<dbReference type="PROSITE" id="PS51257">
    <property type="entry name" value="PROKAR_LIPOPROTEIN"/>
    <property type="match status" value="1"/>
</dbReference>
<dbReference type="Pfam" id="PF24837">
    <property type="entry name" value="AMIN-like"/>
    <property type="match status" value="1"/>
</dbReference>
<evidence type="ECO:0000259" key="3">
    <source>
        <dbReference type="Pfam" id="PF24837"/>
    </source>
</evidence>
<organism evidence="4 5">
    <name type="scientific">Yaniella flava</name>
    <dbReference type="NCBI Taxonomy" id="287930"/>
    <lineage>
        <taxon>Bacteria</taxon>
        <taxon>Bacillati</taxon>
        <taxon>Actinomycetota</taxon>
        <taxon>Actinomycetes</taxon>
        <taxon>Micrococcales</taxon>
        <taxon>Micrococcaceae</taxon>
        <taxon>Yaniella</taxon>
    </lineage>
</organism>
<dbReference type="EMBL" id="BAAAMN010000049">
    <property type="protein sequence ID" value="GAA2042824.1"/>
    <property type="molecule type" value="Genomic_DNA"/>
</dbReference>
<reference evidence="5" key="1">
    <citation type="journal article" date="2019" name="Int. J. Syst. Evol. Microbiol.">
        <title>The Global Catalogue of Microorganisms (GCM) 10K type strain sequencing project: providing services to taxonomists for standard genome sequencing and annotation.</title>
        <authorList>
            <consortium name="The Broad Institute Genomics Platform"/>
            <consortium name="The Broad Institute Genome Sequencing Center for Infectious Disease"/>
            <person name="Wu L."/>
            <person name="Ma J."/>
        </authorList>
    </citation>
    <scope>NUCLEOTIDE SEQUENCE [LARGE SCALE GENOMIC DNA]</scope>
    <source>
        <strain evidence="5">JCM 13595</strain>
    </source>
</reference>
<sequence length="237" mass="25532">MRTPSKTRQTRLTLATIITAGLFLAGCGAQDETADQEPPPAPTAGEEVTLSPGGDIQDETETADEETAEVSTDPVGEFSTEPYESDEWPSYGDTHGIYPTEVRSAVQGDFERIVIQHSGSGAPSYMAQYTDEPVEPGRGLPVETDDAAYLEVVVSGTTPPELLEEDELVSPDDAEMLEHGTHITDLDTEAAGTVVSFAPWEATSNYIIGLDEQRPYAVTMLDDPVRVVIDIQLDGQQ</sequence>
<feature type="domain" description="AMIN-like" evidence="3">
    <location>
        <begin position="99"/>
        <end position="232"/>
    </location>
</feature>
<proteinExistence type="predicted"/>
<accession>A0ABP5GB39</accession>
<dbReference type="RefSeq" id="WP_343959083.1">
    <property type="nucleotide sequence ID" value="NZ_BAAAMN010000049.1"/>
</dbReference>
<keyword evidence="5" id="KW-1185">Reference proteome</keyword>
<evidence type="ECO:0000313" key="5">
    <source>
        <dbReference type="Proteomes" id="UP001501461"/>
    </source>
</evidence>
<comment type="caution">
    <text evidence="4">The sequence shown here is derived from an EMBL/GenBank/DDBJ whole genome shotgun (WGS) entry which is preliminary data.</text>
</comment>
<evidence type="ECO:0000256" key="1">
    <source>
        <dbReference type="SAM" id="MobiDB-lite"/>
    </source>
</evidence>
<evidence type="ECO:0000313" key="4">
    <source>
        <dbReference type="EMBL" id="GAA2042824.1"/>
    </source>
</evidence>
<name>A0ABP5GB39_9MICC</name>
<feature type="region of interest" description="Disordered" evidence="1">
    <location>
        <begin position="29"/>
        <end position="92"/>
    </location>
</feature>
<protein>
    <recommendedName>
        <fullName evidence="3">AMIN-like domain-containing protein</fullName>
    </recommendedName>
</protein>
<evidence type="ECO:0000256" key="2">
    <source>
        <dbReference type="SAM" id="SignalP"/>
    </source>
</evidence>
<dbReference type="InterPro" id="IPR056303">
    <property type="entry name" value="AMIN-like"/>
</dbReference>
<feature type="chain" id="PRO_5047358813" description="AMIN-like domain-containing protein" evidence="2">
    <location>
        <begin position="26"/>
        <end position="237"/>
    </location>
</feature>
<dbReference type="Proteomes" id="UP001501461">
    <property type="component" value="Unassembled WGS sequence"/>
</dbReference>
<keyword evidence="2" id="KW-0732">Signal</keyword>
<feature type="signal peptide" evidence="2">
    <location>
        <begin position="1"/>
        <end position="25"/>
    </location>
</feature>
<gene>
    <name evidence="4" type="ORF">GCM10009720_24400</name>
</gene>
<feature type="compositionally biased region" description="Acidic residues" evidence="1">
    <location>
        <begin position="56"/>
        <end position="68"/>
    </location>
</feature>